<evidence type="ECO:0000313" key="2">
    <source>
        <dbReference type="EMBL" id="KAL1496380.1"/>
    </source>
</evidence>
<reference evidence="2 3" key="1">
    <citation type="journal article" date="2024" name="Science">
        <title>Giant polyketide synthase enzymes in the biosynthesis of giant marine polyether toxins.</title>
        <authorList>
            <person name="Fallon T.R."/>
            <person name="Shende V.V."/>
            <person name="Wierzbicki I.H."/>
            <person name="Pendleton A.L."/>
            <person name="Watervoot N.F."/>
            <person name="Auber R.P."/>
            <person name="Gonzalez D.J."/>
            <person name="Wisecaver J.H."/>
            <person name="Moore B.S."/>
        </authorList>
    </citation>
    <scope>NUCLEOTIDE SEQUENCE [LARGE SCALE GENOMIC DNA]</scope>
    <source>
        <strain evidence="2 3">12B1</strain>
    </source>
</reference>
<name>A0AB34IDV8_PRYPA</name>
<keyword evidence="1" id="KW-1133">Transmembrane helix</keyword>
<evidence type="ECO:0000313" key="3">
    <source>
        <dbReference type="Proteomes" id="UP001515480"/>
    </source>
</evidence>
<dbReference type="PANTHER" id="PTHR46082:SF6">
    <property type="entry name" value="AAA+ ATPASE DOMAIN-CONTAINING PROTEIN-RELATED"/>
    <property type="match status" value="1"/>
</dbReference>
<keyword evidence="3" id="KW-1185">Reference proteome</keyword>
<protein>
    <recommendedName>
        <fullName evidence="4">Kinesin light chain</fullName>
    </recommendedName>
</protein>
<dbReference type="EMBL" id="JBGBPQ010000029">
    <property type="protein sequence ID" value="KAL1496380.1"/>
    <property type="molecule type" value="Genomic_DNA"/>
</dbReference>
<keyword evidence="1" id="KW-0812">Transmembrane</keyword>
<dbReference type="InterPro" id="IPR011990">
    <property type="entry name" value="TPR-like_helical_dom_sf"/>
</dbReference>
<dbReference type="Pfam" id="PF13374">
    <property type="entry name" value="TPR_10"/>
    <property type="match status" value="3"/>
</dbReference>
<dbReference type="InterPro" id="IPR053137">
    <property type="entry name" value="NLR-like"/>
</dbReference>
<dbReference type="AlphaFoldDB" id="A0AB34IDV8"/>
<feature type="transmembrane region" description="Helical" evidence="1">
    <location>
        <begin position="37"/>
        <end position="56"/>
    </location>
</feature>
<dbReference type="Pfam" id="PF13424">
    <property type="entry name" value="TPR_12"/>
    <property type="match status" value="3"/>
</dbReference>
<dbReference type="PANTHER" id="PTHR46082">
    <property type="entry name" value="ATP/GTP-BINDING PROTEIN-RELATED"/>
    <property type="match status" value="1"/>
</dbReference>
<comment type="caution">
    <text evidence="2">The sequence shown here is derived from an EMBL/GenBank/DDBJ whole genome shotgun (WGS) entry which is preliminary data.</text>
</comment>
<dbReference type="Gene3D" id="1.25.40.10">
    <property type="entry name" value="Tetratricopeptide repeat domain"/>
    <property type="match status" value="3"/>
</dbReference>
<dbReference type="SUPFAM" id="SSF48452">
    <property type="entry name" value="TPR-like"/>
    <property type="match status" value="3"/>
</dbReference>
<dbReference type="Proteomes" id="UP001515480">
    <property type="component" value="Unassembled WGS sequence"/>
</dbReference>
<proteinExistence type="predicted"/>
<evidence type="ECO:0000256" key="1">
    <source>
        <dbReference type="SAM" id="Phobius"/>
    </source>
</evidence>
<evidence type="ECO:0008006" key="4">
    <source>
        <dbReference type="Google" id="ProtNLM"/>
    </source>
</evidence>
<accession>A0AB34IDV8</accession>
<keyword evidence="1" id="KW-0472">Membrane</keyword>
<organism evidence="2 3">
    <name type="scientific">Prymnesium parvum</name>
    <name type="common">Toxic golden alga</name>
    <dbReference type="NCBI Taxonomy" id="97485"/>
    <lineage>
        <taxon>Eukaryota</taxon>
        <taxon>Haptista</taxon>
        <taxon>Haptophyta</taxon>
        <taxon>Prymnesiophyceae</taxon>
        <taxon>Prymnesiales</taxon>
        <taxon>Prymnesiaceae</taxon>
        <taxon>Prymnesium</taxon>
    </lineage>
</organism>
<sequence length="949" mass="102763">MVEKRMRTAQEGLAALAVACIAFWAPQDDTGLVMRVLYAAIALVCLFIASVGLELLQEWRHAKSTPKANPFEVKIVKVDLPTAPPGGVFEASCAMAKHLGGFEVTLSSEVRATEHGFQVLTGSMKLRARIRGGSAIGWEEGGPGWLKQRQAWMDAVAAAPRVAQVREADWHQVAQLEPADPPAASLDVGVAVRVEGVQAKPELNGKLGVVVKGDNGAGRFGVRLEGSKDAVSLAAKVLRPLEAFCGDGVSIPCLRSFREQYASLLPGLTVADAITSLVLPLTLSPRCSLAHALSRRKATDESGAPLTAAATVFFVYSDKMLLADLLEAVEAYAAEQEELGGVYVWLSLFCSNFHRAAELPLLWHLSTFKAGLKAIGATCMLAAPWDEPLPLKRSWCLLAMQLSLSVGNKVSFALTAKEGAALDEALLADMENVLKKLEAGGASGWRKAAETSVEAHKALVDQAIARHEGGWDELFSKLLELLHRWVLSRAKELLQGLDDAARKSSSMVDHIAKLLQDFGQFEEAEPLCREVVEARKERLGANHADTIEAVNNHAMLLHQLGKLEDAEPLSKAKLDSCRRTLGDRHPDTITAIDTHSQLLSDLGKLDEALPLKRESLAEKRRTLGNKHPDTLLSVNNLAVLLNDLGRSTGNTRMLREAEPLKREALAGCREVLGNRHPHTLASISNLADMLMQLAPADPRALLEAEPLCREALAGAREVFGDGHPDTLKSVGMLAALLVEQAHHAKPESLVRKKKLEECEPLYREAVGGFAQLCGKYHPTTNSYVNEHARVLLDMGRAAEAEAEMKELLSGVRTALGDSHPETLMTITHLAGLLRAQGNLAGAEPLAREVLATWRELEKGSRVQRNTMTSINILAELLHSQGKDREAEPLCREVLGGFEGCFGPEHPFTVSAAENLSAVLLKMGRTDEADIVHRMYKLKRPLGGVAEEGA</sequence>
<gene>
    <name evidence="2" type="ORF">AB1Y20_016335</name>
</gene>